<protein>
    <recommendedName>
        <fullName evidence="6">Neurotransmitter-gated ion-channel ligand-binding domain-containing protein</fullName>
    </recommendedName>
</protein>
<dbReference type="InterPro" id="IPR038050">
    <property type="entry name" value="Neuro_actylchol_rec"/>
</dbReference>
<sequence>MADAFIQAKWREPRLDGRRHLAATEADWNKYWNPKLFIENTVSEPSETTWTTVCFSRDGKATMCERRRIKGCFLENLELDQFPFDTQDLTLTVTSERWDWEVVLEEDEREASSVNVDSFVDEQEWRLHRHTETVKTLRTSRYRDSPYKHPSISAYCRASRRPGFYIWNLFLVMMFICGLAFATFSVDCRLPQNRLQLSFLLLLTTITFKFVVSQTLPRISYLTYLDKYILISMAILCSVCVWHSLVPLLHQRWDVTVDRYALAVLGSAYLLFHVVFTLHVYCTVNIPAKVASIYLPTTSTIWYGVLRQRVILLLLITSYNSTFTHSDE</sequence>
<dbReference type="Pfam" id="PF02931">
    <property type="entry name" value="Neur_chan_LBD"/>
    <property type="match status" value="1"/>
</dbReference>
<dbReference type="Proteomes" id="UP001209878">
    <property type="component" value="Unassembled WGS sequence"/>
</dbReference>
<dbReference type="InterPro" id="IPR006202">
    <property type="entry name" value="Neur_chan_lig-bd"/>
</dbReference>
<keyword evidence="4 5" id="KW-0472">Membrane</keyword>
<dbReference type="InterPro" id="IPR006201">
    <property type="entry name" value="Neur_channel"/>
</dbReference>
<evidence type="ECO:0000256" key="2">
    <source>
        <dbReference type="ARBA" id="ARBA00022692"/>
    </source>
</evidence>
<feature type="transmembrane region" description="Helical" evidence="5">
    <location>
        <begin position="228"/>
        <end position="248"/>
    </location>
</feature>
<dbReference type="GO" id="GO:0005230">
    <property type="term" value="F:extracellular ligand-gated monoatomic ion channel activity"/>
    <property type="evidence" value="ECO:0007669"/>
    <property type="project" value="InterPro"/>
</dbReference>
<dbReference type="GO" id="GO:0004888">
    <property type="term" value="F:transmembrane signaling receptor activity"/>
    <property type="evidence" value="ECO:0007669"/>
    <property type="project" value="InterPro"/>
</dbReference>
<evidence type="ECO:0000256" key="4">
    <source>
        <dbReference type="ARBA" id="ARBA00023136"/>
    </source>
</evidence>
<feature type="transmembrane region" description="Helical" evidence="5">
    <location>
        <begin position="164"/>
        <end position="185"/>
    </location>
</feature>
<dbReference type="PANTHER" id="PTHR18945">
    <property type="entry name" value="NEUROTRANSMITTER GATED ION CHANNEL"/>
    <property type="match status" value="1"/>
</dbReference>
<evidence type="ECO:0000313" key="7">
    <source>
        <dbReference type="EMBL" id="KAK2167300.1"/>
    </source>
</evidence>
<comment type="subcellular location">
    <subcellularLocation>
        <location evidence="1">Membrane</location>
        <topology evidence="1">Multi-pass membrane protein</topology>
    </subcellularLocation>
</comment>
<dbReference type="GO" id="GO:0016020">
    <property type="term" value="C:membrane"/>
    <property type="evidence" value="ECO:0007669"/>
    <property type="project" value="UniProtKB-SubCell"/>
</dbReference>
<dbReference type="EMBL" id="JAODUO010001282">
    <property type="protein sequence ID" value="KAK2167300.1"/>
    <property type="molecule type" value="Genomic_DNA"/>
</dbReference>
<organism evidence="7 8">
    <name type="scientific">Ridgeia piscesae</name>
    <name type="common">Tubeworm</name>
    <dbReference type="NCBI Taxonomy" id="27915"/>
    <lineage>
        <taxon>Eukaryota</taxon>
        <taxon>Metazoa</taxon>
        <taxon>Spiralia</taxon>
        <taxon>Lophotrochozoa</taxon>
        <taxon>Annelida</taxon>
        <taxon>Polychaeta</taxon>
        <taxon>Sedentaria</taxon>
        <taxon>Canalipalpata</taxon>
        <taxon>Sabellida</taxon>
        <taxon>Siboglinidae</taxon>
        <taxon>Ridgeia</taxon>
    </lineage>
</organism>
<dbReference type="Gene3D" id="1.20.58.390">
    <property type="entry name" value="Neurotransmitter-gated ion-channel transmembrane domain"/>
    <property type="match status" value="1"/>
</dbReference>
<reference evidence="7" key="1">
    <citation type="journal article" date="2023" name="Mol. Biol. Evol.">
        <title>Third-Generation Sequencing Reveals the Adaptive Role of the Epigenome in Three Deep-Sea Polychaetes.</title>
        <authorList>
            <person name="Perez M."/>
            <person name="Aroh O."/>
            <person name="Sun Y."/>
            <person name="Lan Y."/>
            <person name="Juniper S.K."/>
            <person name="Young C.R."/>
            <person name="Angers B."/>
            <person name="Qian P.Y."/>
        </authorList>
    </citation>
    <scope>NUCLEOTIDE SEQUENCE</scope>
    <source>
        <strain evidence="7">R07B-5</strain>
    </source>
</reference>
<evidence type="ECO:0000259" key="6">
    <source>
        <dbReference type="Pfam" id="PF02931"/>
    </source>
</evidence>
<dbReference type="InterPro" id="IPR036734">
    <property type="entry name" value="Neur_chan_lig-bd_sf"/>
</dbReference>
<comment type="caution">
    <text evidence="7">The sequence shown here is derived from an EMBL/GenBank/DDBJ whole genome shotgun (WGS) entry which is preliminary data.</text>
</comment>
<name>A0AAD9KA40_RIDPI</name>
<proteinExistence type="predicted"/>
<evidence type="ECO:0000256" key="5">
    <source>
        <dbReference type="SAM" id="Phobius"/>
    </source>
</evidence>
<feature type="transmembrane region" description="Helical" evidence="5">
    <location>
        <begin position="197"/>
        <end position="216"/>
    </location>
</feature>
<keyword evidence="8" id="KW-1185">Reference proteome</keyword>
<evidence type="ECO:0000256" key="1">
    <source>
        <dbReference type="ARBA" id="ARBA00004141"/>
    </source>
</evidence>
<evidence type="ECO:0000313" key="8">
    <source>
        <dbReference type="Proteomes" id="UP001209878"/>
    </source>
</evidence>
<gene>
    <name evidence="7" type="ORF">NP493_1282g00029</name>
</gene>
<dbReference type="Gene3D" id="2.70.170.10">
    <property type="entry name" value="Neurotransmitter-gated ion-channel ligand-binding domain"/>
    <property type="match status" value="1"/>
</dbReference>
<keyword evidence="3 5" id="KW-1133">Transmembrane helix</keyword>
<dbReference type="SUPFAM" id="SSF90112">
    <property type="entry name" value="Neurotransmitter-gated ion-channel transmembrane pore"/>
    <property type="match status" value="1"/>
</dbReference>
<dbReference type="AlphaFoldDB" id="A0AAD9KA40"/>
<keyword evidence="2 5" id="KW-0812">Transmembrane</keyword>
<evidence type="ECO:0000256" key="3">
    <source>
        <dbReference type="ARBA" id="ARBA00022989"/>
    </source>
</evidence>
<feature type="transmembrane region" description="Helical" evidence="5">
    <location>
        <begin position="260"/>
        <end position="281"/>
    </location>
</feature>
<dbReference type="InterPro" id="IPR036719">
    <property type="entry name" value="Neuro-gated_channel_TM_sf"/>
</dbReference>
<dbReference type="SUPFAM" id="SSF63712">
    <property type="entry name" value="Nicotinic receptor ligand binding domain-like"/>
    <property type="match status" value="1"/>
</dbReference>
<feature type="domain" description="Neurotransmitter-gated ion-channel ligand-binding" evidence="6">
    <location>
        <begin position="3"/>
        <end position="160"/>
    </location>
</feature>
<accession>A0AAD9KA40</accession>
<dbReference type="FunFam" id="2.70.170.10:FF:000053">
    <property type="entry name" value="Predicted protein"/>
    <property type="match status" value="1"/>
</dbReference>